<sequence length="992" mass="108918">MDPSFPRLRLRQNAEPSIESWDDDTDLQCINDLHLRFASKAQSRANSIFALPNRPIYRDSISSHQSLLSDSNNGDLDDDSTILLDDDDDRSFSQNALSALQSGSISAQSRFPTSALQSGATKGFGGQELRDSLTDNWADGLDLSSIDGKPEAKIHPTLSFSGSFSSARKSPLNWLQDGSQPGFGSRGHCILTEEKVHDISCSNSQGYGGDTIRASTIPQGLSQELSQSTLKINTSMTGSTMYSHESTQPDEIEDGLELPTDSTFKLALKSRAQDTDRIPDDIDSDWAEGSLGVRHGGTKHEQSSRYSAVYSPSISSRLTIESEDDGLDGLILPEDPSFVTALQRKLEAAQPSQLPPPQEPQQVDSQPSTSYADDFLADFEIDGDDIFDPRRRNSHQNIQQRAQSTSLNPRTTSSSVPNLKPLPSLTTRIPRPAAHHDRSQSAHVLPASILEPVAESGTVTSRYDRSRSQTGNHAQSGLSSGIPLPVSHTATQPTNACRSFAKNNSSHGSPNSSSRYLSSHGLKARRSASVTRAPSLNSSGTPQRPLSRQNKGPRAASATRARTPTDRGPIASRSGSLRRSMPLFQPAGTTRRQSSHVNTKTPAKLQCRTDLGISGVTPVDRSSNTSSGVTNLPVQQREWPKPQPFPKFAKPAMSRPSWRKNFGDGSELDVFEDLPTSASAESKYVKKASKFNTQRSLRVKVSNQSTLSSNSRSTESAPSSPFRSRFARDSNVSRNPRDQKMDSVAGSERSHGVPAAAGSPKPQRDRFSLPGPTSTKHKTTKNNKPHLIRPMGSGVHATKYVKGMRYNPALYRWEGNENSTSSFDTLPSPVAPKVAPALIANVGSATGVQIVNGMVFDPQRMCWMKLARSQDGTETVPVPPEEDEDPFVGLPDLEDKPRLRTRSRGESNLHDTALAHDNDRSGDESDDWPITEEFDVGPEFIRRQRVEEDRWMRKVQRWIRDGGRCDESWRWAIRDIQRDSTPQSPHNFSQQR</sequence>
<proteinExistence type="predicted"/>
<feature type="compositionally biased region" description="Low complexity" evidence="1">
    <location>
        <begin position="503"/>
        <end position="514"/>
    </location>
</feature>
<protein>
    <submittedName>
        <fullName evidence="2">Two-component GAP Byr4</fullName>
    </submittedName>
</protein>
<gene>
    <name evidence="2" type="ORF">AAP_03155</name>
</gene>
<dbReference type="GO" id="GO:1990334">
    <property type="term" value="C:Bfa1-Bub2 complex"/>
    <property type="evidence" value="ECO:0007669"/>
    <property type="project" value="InterPro"/>
</dbReference>
<reference evidence="2 3" key="1">
    <citation type="journal article" date="2016" name="Genome Biol. Evol.">
        <title>Divergent and convergent evolution of fungal pathogenicity.</title>
        <authorList>
            <person name="Shang Y."/>
            <person name="Xiao G."/>
            <person name="Zheng P."/>
            <person name="Cen K."/>
            <person name="Zhan S."/>
            <person name="Wang C."/>
        </authorList>
    </citation>
    <scope>NUCLEOTIDE SEQUENCE [LARGE SCALE GENOMIC DNA]</scope>
    <source>
        <strain evidence="2 3">ARSEF 7405</strain>
    </source>
</reference>
<organism evidence="2 3">
    <name type="scientific">Ascosphaera apis ARSEF 7405</name>
    <dbReference type="NCBI Taxonomy" id="392613"/>
    <lineage>
        <taxon>Eukaryota</taxon>
        <taxon>Fungi</taxon>
        <taxon>Dikarya</taxon>
        <taxon>Ascomycota</taxon>
        <taxon>Pezizomycotina</taxon>
        <taxon>Eurotiomycetes</taxon>
        <taxon>Eurotiomycetidae</taxon>
        <taxon>Onygenales</taxon>
        <taxon>Ascosphaeraceae</taxon>
        <taxon>Ascosphaera</taxon>
    </lineage>
</organism>
<dbReference type="Proteomes" id="UP000242877">
    <property type="component" value="Unassembled WGS sequence"/>
</dbReference>
<dbReference type="PANTHER" id="PTHR35140">
    <property type="entry name" value="MITOTIC CHECK POINT PROTEIN BFA1"/>
    <property type="match status" value="1"/>
</dbReference>
<feature type="region of interest" description="Disordered" evidence="1">
    <location>
        <begin position="384"/>
        <end position="602"/>
    </location>
</feature>
<evidence type="ECO:0000256" key="1">
    <source>
        <dbReference type="SAM" id="MobiDB-lite"/>
    </source>
</evidence>
<comment type="caution">
    <text evidence="2">The sequence shown here is derived from an EMBL/GenBank/DDBJ whole genome shotgun (WGS) entry which is preliminary data.</text>
</comment>
<accession>A0A167YYU8</accession>
<dbReference type="OrthoDB" id="19159at2759"/>
<feature type="region of interest" description="Disordered" evidence="1">
    <location>
        <begin position="348"/>
        <end position="369"/>
    </location>
</feature>
<dbReference type="AlphaFoldDB" id="A0A167YYU8"/>
<evidence type="ECO:0000313" key="3">
    <source>
        <dbReference type="Proteomes" id="UP000242877"/>
    </source>
</evidence>
<dbReference type="VEuPathDB" id="FungiDB:AAP_03155"/>
<feature type="region of interest" description="Disordered" evidence="1">
    <location>
        <begin position="872"/>
        <end position="932"/>
    </location>
</feature>
<name>A0A167YYU8_9EURO</name>
<feature type="compositionally biased region" description="Low complexity" evidence="1">
    <location>
        <begin position="702"/>
        <end position="716"/>
    </location>
</feature>
<feature type="compositionally biased region" description="Polar residues" evidence="1">
    <location>
        <begin position="395"/>
        <end position="417"/>
    </location>
</feature>
<keyword evidence="3" id="KW-1185">Reference proteome</keyword>
<dbReference type="EMBL" id="AZGZ01000012">
    <property type="protein sequence ID" value="KZZ91936.1"/>
    <property type="molecule type" value="Genomic_DNA"/>
</dbReference>
<dbReference type="GO" id="GO:0031578">
    <property type="term" value="P:mitotic spindle orientation checkpoint signaling"/>
    <property type="evidence" value="ECO:0007669"/>
    <property type="project" value="TreeGrafter"/>
</dbReference>
<feature type="compositionally biased region" description="Polar residues" evidence="1">
    <location>
        <begin position="468"/>
        <end position="479"/>
    </location>
</feature>
<evidence type="ECO:0000313" key="2">
    <source>
        <dbReference type="EMBL" id="KZZ91936.1"/>
    </source>
</evidence>
<feature type="compositionally biased region" description="Polar residues" evidence="1">
    <location>
        <begin position="587"/>
        <end position="601"/>
    </location>
</feature>
<feature type="compositionally biased region" description="Basic residues" evidence="1">
    <location>
        <begin position="775"/>
        <end position="787"/>
    </location>
</feature>
<feature type="compositionally biased region" description="Polar residues" evidence="1">
    <location>
        <begin position="488"/>
        <end position="497"/>
    </location>
</feature>
<dbReference type="InterPro" id="IPR034586">
    <property type="entry name" value="Bfa1/Byr4"/>
</dbReference>
<dbReference type="GO" id="GO:0005096">
    <property type="term" value="F:GTPase activator activity"/>
    <property type="evidence" value="ECO:0007669"/>
    <property type="project" value="InterPro"/>
</dbReference>
<feature type="compositionally biased region" description="Polar residues" evidence="1">
    <location>
        <begin position="528"/>
        <end position="550"/>
    </location>
</feature>
<dbReference type="PANTHER" id="PTHR35140:SF1">
    <property type="entry name" value="MITOTIC CHECK POINT PROTEIN BFA1"/>
    <property type="match status" value="1"/>
</dbReference>
<feature type="compositionally biased region" description="Basic and acidic residues" evidence="1">
    <location>
        <begin position="893"/>
        <end position="923"/>
    </location>
</feature>
<dbReference type="GO" id="GO:0044732">
    <property type="term" value="C:mitotic spindle pole body"/>
    <property type="evidence" value="ECO:0007669"/>
    <property type="project" value="TreeGrafter"/>
</dbReference>
<feature type="region of interest" description="Disordered" evidence="1">
    <location>
        <begin position="636"/>
        <end position="660"/>
    </location>
</feature>
<feature type="region of interest" description="Disordered" evidence="1">
    <location>
        <begin position="696"/>
        <end position="791"/>
    </location>
</feature>